<reference evidence="2 3" key="2">
    <citation type="journal article" date="2016" name="Int. J. Syst. Evol. Microbiol.">
        <title>Flavisolibacter tropicus sp. nov., isolated from tropical soil.</title>
        <authorList>
            <person name="Lee J.J."/>
            <person name="Kang M.S."/>
            <person name="Kim G.S."/>
            <person name="Lee C.S."/>
            <person name="Lim S."/>
            <person name="Lee J."/>
            <person name="Roh S.H."/>
            <person name="Kang H."/>
            <person name="Ha J.M."/>
            <person name="Bae S."/>
            <person name="Jung H.Y."/>
            <person name="Kim M.K."/>
        </authorList>
    </citation>
    <scope>NUCLEOTIDE SEQUENCE [LARGE SCALE GENOMIC DNA]</scope>
    <source>
        <strain evidence="2 3">LCS9</strain>
    </source>
</reference>
<evidence type="ECO:0000313" key="3">
    <source>
        <dbReference type="Proteomes" id="UP000077177"/>
    </source>
</evidence>
<protein>
    <recommendedName>
        <fullName evidence="4">Peptidase M50 domain-containing protein</fullName>
    </recommendedName>
</protein>
<sequence length="185" mass="20317">MTTKTNAIRINAKYILITLAAVVLSWVLHELAHWATGTFLGYQMAMTLNTAYAVDASGTSNAHAQIISAAGPLLTLLEALLVFGIMHNRPAQALYAFLFTCFYTRLLATGISFLNLNDEARISKALGVGTFTLPLIMTAILFVLLFRTSASYGFSKRFNLATLGLIILFSSILILSDQYFKIRLL</sequence>
<feature type="transmembrane region" description="Helical" evidence="1">
    <location>
        <begin position="12"/>
        <end position="28"/>
    </location>
</feature>
<evidence type="ECO:0008006" key="4">
    <source>
        <dbReference type="Google" id="ProtNLM"/>
    </source>
</evidence>
<feature type="transmembrane region" description="Helical" evidence="1">
    <location>
        <begin position="66"/>
        <end position="87"/>
    </location>
</feature>
<dbReference type="STRING" id="1492898.SY85_13050"/>
<keyword evidence="1" id="KW-0472">Membrane</keyword>
<organism evidence="2 3">
    <name type="scientific">Flavisolibacter tropicus</name>
    <dbReference type="NCBI Taxonomy" id="1492898"/>
    <lineage>
        <taxon>Bacteria</taxon>
        <taxon>Pseudomonadati</taxon>
        <taxon>Bacteroidota</taxon>
        <taxon>Chitinophagia</taxon>
        <taxon>Chitinophagales</taxon>
        <taxon>Chitinophagaceae</taxon>
        <taxon>Flavisolibacter</taxon>
    </lineage>
</organism>
<reference evidence="3" key="1">
    <citation type="submission" date="2015-01" db="EMBL/GenBank/DDBJ databases">
        <title>Flavisolibacter sp./LCS9/ whole genome sequencing.</title>
        <authorList>
            <person name="Kim M.K."/>
            <person name="Srinivasan S."/>
            <person name="Lee J.-J."/>
        </authorList>
    </citation>
    <scope>NUCLEOTIDE SEQUENCE [LARGE SCALE GENOMIC DNA]</scope>
    <source>
        <strain evidence="3">LCS9</strain>
    </source>
</reference>
<gene>
    <name evidence="2" type="ORF">SY85_13050</name>
</gene>
<dbReference type="EMBL" id="CP011390">
    <property type="protein sequence ID" value="ANE51301.1"/>
    <property type="molecule type" value="Genomic_DNA"/>
</dbReference>
<keyword evidence="1" id="KW-0812">Transmembrane</keyword>
<dbReference type="Proteomes" id="UP000077177">
    <property type="component" value="Chromosome"/>
</dbReference>
<feature type="transmembrane region" description="Helical" evidence="1">
    <location>
        <begin position="93"/>
        <end position="114"/>
    </location>
</feature>
<dbReference type="AlphaFoldDB" id="A0A172TW17"/>
<dbReference type="RefSeq" id="WP_066405182.1">
    <property type="nucleotide sequence ID" value="NZ_CP011390.1"/>
</dbReference>
<keyword evidence="1" id="KW-1133">Transmembrane helix</keyword>
<accession>A0A172TW17</accession>
<name>A0A172TW17_9BACT</name>
<dbReference type="KEGG" id="fla:SY85_13050"/>
<evidence type="ECO:0000313" key="2">
    <source>
        <dbReference type="EMBL" id="ANE51301.1"/>
    </source>
</evidence>
<evidence type="ECO:0000256" key="1">
    <source>
        <dbReference type="SAM" id="Phobius"/>
    </source>
</evidence>
<dbReference type="OrthoDB" id="1160343at2"/>
<feature type="transmembrane region" description="Helical" evidence="1">
    <location>
        <begin position="126"/>
        <end position="146"/>
    </location>
</feature>
<keyword evidence="3" id="KW-1185">Reference proteome</keyword>
<proteinExistence type="predicted"/>
<feature type="transmembrane region" description="Helical" evidence="1">
    <location>
        <begin position="158"/>
        <end position="176"/>
    </location>
</feature>